<dbReference type="EMBL" id="ANNX02000046">
    <property type="protein sequence ID" value="KYC37629.1"/>
    <property type="molecule type" value="Genomic_DNA"/>
</dbReference>
<reference evidence="2 3" key="1">
    <citation type="journal article" date="2013" name="Genome Biol. Evol.">
        <title>Genomes of Stigonematalean cyanobacteria (subsection V) and the evolution of oxygenic photosynthesis from prokaryotes to plastids.</title>
        <authorList>
            <person name="Dagan T."/>
            <person name="Roettger M."/>
            <person name="Stucken K."/>
            <person name="Landan G."/>
            <person name="Koch R."/>
            <person name="Major P."/>
            <person name="Gould S.B."/>
            <person name="Goremykin V.V."/>
            <person name="Rippka R."/>
            <person name="Tandeau de Marsac N."/>
            <person name="Gugger M."/>
            <person name="Lockhart P.J."/>
            <person name="Allen J.F."/>
            <person name="Brune I."/>
            <person name="Maus I."/>
            <person name="Puhler A."/>
            <person name="Martin W.F."/>
        </authorList>
    </citation>
    <scope>NUCLEOTIDE SEQUENCE [LARGE SCALE GENOMIC DNA]</scope>
    <source>
        <strain evidence="2 3">PCC 7110</strain>
    </source>
</reference>
<dbReference type="STRING" id="128403.WA1_39900"/>
<evidence type="ECO:0000313" key="3">
    <source>
        <dbReference type="Proteomes" id="UP000076925"/>
    </source>
</evidence>
<dbReference type="RefSeq" id="WP_017746187.1">
    <property type="nucleotide sequence ID" value="NZ_KQ976354.1"/>
</dbReference>
<keyword evidence="3" id="KW-1185">Reference proteome</keyword>
<name>A0A139WYV6_9CYAN</name>
<dbReference type="SUPFAM" id="SSF160631">
    <property type="entry name" value="SMI1/KNR4-like"/>
    <property type="match status" value="1"/>
</dbReference>
<evidence type="ECO:0000313" key="2">
    <source>
        <dbReference type="EMBL" id="KYC37629.1"/>
    </source>
</evidence>
<dbReference type="AlphaFoldDB" id="A0A139WYV6"/>
<dbReference type="Gene3D" id="3.40.1580.10">
    <property type="entry name" value="SMI1/KNR4-like"/>
    <property type="match status" value="1"/>
</dbReference>
<dbReference type="SMART" id="SM00860">
    <property type="entry name" value="SMI1_KNR4"/>
    <property type="match status" value="1"/>
</dbReference>
<comment type="caution">
    <text evidence="2">The sequence shown here is derived from an EMBL/GenBank/DDBJ whole genome shotgun (WGS) entry which is preliminary data.</text>
</comment>
<dbReference type="InterPro" id="IPR037883">
    <property type="entry name" value="Knr4/Smi1-like_sf"/>
</dbReference>
<dbReference type="OrthoDB" id="458118at2"/>
<evidence type="ECO:0000259" key="1">
    <source>
        <dbReference type="SMART" id="SM00860"/>
    </source>
</evidence>
<proteinExistence type="predicted"/>
<accession>A0A139WYV6</accession>
<sequence length="204" mass="23863">MKAFDWEIFLKQESQKIIADYKEKKSKGKGGDWSFIELASETIESEWLGYPGATEEQIVAAETRLGIILPPSYRMFLTVTNGWPALPGPQKLYSTEEINWFCAENQDWIDEWTTALKLLPPITDEQYFVYEKNYFWNQPIRTEYMQTSLQISDEEDASVVLLNPQVTHNYEWEAWLLISGRASILRCRSFQELIQTMGMVNPWL</sequence>
<dbReference type="Pfam" id="PF09346">
    <property type="entry name" value="SMI1_KNR4"/>
    <property type="match status" value="1"/>
</dbReference>
<dbReference type="Proteomes" id="UP000076925">
    <property type="component" value="Unassembled WGS sequence"/>
</dbReference>
<dbReference type="InterPro" id="IPR018958">
    <property type="entry name" value="Knr4/Smi1-like_dom"/>
</dbReference>
<feature type="domain" description="Knr4/Smi1-like" evidence="1">
    <location>
        <begin position="52"/>
        <end position="178"/>
    </location>
</feature>
<gene>
    <name evidence="2" type="ORF">WA1_39900</name>
</gene>
<organism evidence="2 3">
    <name type="scientific">Scytonema hofmannii PCC 7110</name>
    <dbReference type="NCBI Taxonomy" id="128403"/>
    <lineage>
        <taxon>Bacteria</taxon>
        <taxon>Bacillati</taxon>
        <taxon>Cyanobacteriota</taxon>
        <taxon>Cyanophyceae</taxon>
        <taxon>Nostocales</taxon>
        <taxon>Scytonemataceae</taxon>
        <taxon>Scytonema</taxon>
    </lineage>
</organism>
<protein>
    <recommendedName>
        <fullName evidence="1">Knr4/Smi1-like domain-containing protein</fullName>
    </recommendedName>
</protein>